<dbReference type="Proteomes" id="UP000016936">
    <property type="component" value="Unassembled WGS sequence"/>
</dbReference>
<reference evidence="4" key="2">
    <citation type="journal article" date="2013" name="PLoS Genet.">
        <title>Comparative genome structure, secondary metabolite, and effector coding capacity across Cochliobolus pathogens.</title>
        <authorList>
            <person name="Condon B.J."/>
            <person name="Leng Y."/>
            <person name="Wu D."/>
            <person name="Bushley K.E."/>
            <person name="Ohm R.A."/>
            <person name="Otillar R."/>
            <person name="Martin J."/>
            <person name="Schackwitz W."/>
            <person name="Grimwood J."/>
            <person name="MohdZainudin N."/>
            <person name="Xue C."/>
            <person name="Wang R."/>
            <person name="Manning V.A."/>
            <person name="Dhillon B."/>
            <person name="Tu Z.J."/>
            <person name="Steffenson B.J."/>
            <person name="Salamov A."/>
            <person name="Sun H."/>
            <person name="Lowry S."/>
            <person name="LaButti K."/>
            <person name="Han J."/>
            <person name="Copeland A."/>
            <person name="Lindquist E."/>
            <person name="Barry K."/>
            <person name="Schmutz J."/>
            <person name="Baker S.E."/>
            <person name="Ciuffetti L.M."/>
            <person name="Grigoriev I.V."/>
            <person name="Zhong S."/>
            <person name="Turgeon B.G."/>
        </authorList>
    </citation>
    <scope>NUCLEOTIDE SEQUENCE [LARGE SCALE GENOMIC DNA]</scope>
    <source>
        <strain evidence="4">C5 / ATCC 48332 / race O</strain>
    </source>
</reference>
<dbReference type="AlphaFoldDB" id="M2TTZ2"/>
<dbReference type="EMBL" id="KB445591">
    <property type="protein sequence ID" value="EMD85236.1"/>
    <property type="molecule type" value="Genomic_DNA"/>
</dbReference>
<gene>
    <name evidence="3" type="ORF">COCHEDRAFT_1229066</name>
</gene>
<sequence>MKLLTLLYTATSLLGIASADIEKRCTIGLDIECWYQGFYSNGDQVRCAVPGQYAIAYAYGECPNTYDGKSFAYSTCITAGKYNGRHKCSDSPAPDGNDPDDKSFGNYGGN</sequence>
<reference evidence="3 4" key="1">
    <citation type="journal article" date="2012" name="PLoS Pathog.">
        <title>Diverse lifestyles and strategies of plant pathogenesis encoded in the genomes of eighteen Dothideomycetes fungi.</title>
        <authorList>
            <person name="Ohm R.A."/>
            <person name="Feau N."/>
            <person name="Henrissat B."/>
            <person name="Schoch C.L."/>
            <person name="Horwitz B.A."/>
            <person name="Barry K.W."/>
            <person name="Condon B.J."/>
            <person name="Copeland A.C."/>
            <person name="Dhillon B."/>
            <person name="Glaser F."/>
            <person name="Hesse C.N."/>
            <person name="Kosti I."/>
            <person name="LaButti K."/>
            <person name="Lindquist E.A."/>
            <person name="Lucas S."/>
            <person name="Salamov A.A."/>
            <person name="Bradshaw R.E."/>
            <person name="Ciuffetti L."/>
            <person name="Hamelin R.C."/>
            <person name="Kema G.H.J."/>
            <person name="Lawrence C."/>
            <person name="Scott J.A."/>
            <person name="Spatafora J.W."/>
            <person name="Turgeon B.G."/>
            <person name="de Wit P.J.G.M."/>
            <person name="Zhong S."/>
            <person name="Goodwin S.B."/>
            <person name="Grigoriev I.V."/>
        </authorList>
    </citation>
    <scope>NUCLEOTIDE SEQUENCE [LARGE SCALE GENOMIC DNA]</scope>
    <source>
        <strain evidence="4">C5 / ATCC 48332 / race O</strain>
    </source>
</reference>
<proteinExistence type="predicted"/>
<evidence type="ECO:0000313" key="3">
    <source>
        <dbReference type="EMBL" id="EMD85236.1"/>
    </source>
</evidence>
<keyword evidence="4" id="KW-1185">Reference proteome</keyword>
<evidence type="ECO:0000256" key="2">
    <source>
        <dbReference type="SAM" id="SignalP"/>
    </source>
</evidence>
<evidence type="ECO:0000256" key="1">
    <source>
        <dbReference type="SAM" id="MobiDB-lite"/>
    </source>
</evidence>
<organism evidence="3 4">
    <name type="scientific">Cochliobolus heterostrophus (strain C5 / ATCC 48332 / race O)</name>
    <name type="common">Southern corn leaf blight fungus</name>
    <name type="synonym">Bipolaris maydis</name>
    <dbReference type="NCBI Taxonomy" id="701091"/>
    <lineage>
        <taxon>Eukaryota</taxon>
        <taxon>Fungi</taxon>
        <taxon>Dikarya</taxon>
        <taxon>Ascomycota</taxon>
        <taxon>Pezizomycotina</taxon>
        <taxon>Dothideomycetes</taxon>
        <taxon>Pleosporomycetidae</taxon>
        <taxon>Pleosporales</taxon>
        <taxon>Pleosporineae</taxon>
        <taxon>Pleosporaceae</taxon>
        <taxon>Bipolaris</taxon>
    </lineage>
</organism>
<feature type="region of interest" description="Disordered" evidence="1">
    <location>
        <begin position="87"/>
        <end position="110"/>
    </location>
</feature>
<feature type="signal peptide" evidence="2">
    <location>
        <begin position="1"/>
        <end position="19"/>
    </location>
</feature>
<evidence type="ECO:0000313" key="4">
    <source>
        <dbReference type="Proteomes" id="UP000016936"/>
    </source>
</evidence>
<dbReference type="OMA" id="CITAGKY"/>
<name>M2TTZ2_COCH5</name>
<dbReference type="HOGENOM" id="CLU_173457_0_0_1"/>
<feature type="chain" id="PRO_5004026772" evidence="2">
    <location>
        <begin position="20"/>
        <end position="110"/>
    </location>
</feature>
<keyword evidence="2" id="KW-0732">Signal</keyword>
<protein>
    <submittedName>
        <fullName evidence="3">Uncharacterized protein</fullName>
    </submittedName>
</protein>
<accession>M2TTZ2</accession>